<reference evidence="6 7" key="1">
    <citation type="journal article" date="2023" name="Microb. Genom.">
        <title>Mesoterricola silvestris gen. nov., sp. nov., Mesoterricola sediminis sp. nov., Geothrix oryzae sp. nov., Geothrix edaphica sp. nov., Geothrix rubra sp. nov., and Geothrix limicola sp. nov., six novel members of Acidobacteriota isolated from soils.</title>
        <authorList>
            <person name="Weisberg A.J."/>
            <person name="Pearce E."/>
            <person name="Kramer C.G."/>
            <person name="Chang J.H."/>
            <person name="Clarke C.R."/>
        </authorList>
    </citation>
    <scope>NUCLEOTIDE SEQUENCE [LARGE SCALE GENOMIC DNA]</scope>
    <source>
        <strain evidence="6 7">NRRL_B-2795</strain>
    </source>
</reference>
<evidence type="ECO:0000313" key="7">
    <source>
        <dbReference type="Proteomes" id="UP001271723"/>
    </source>
</evidence>
<proteinExistence type="predicted"/>
<dbReference type="RefSeq" id="WP_086755323.1">
    <property type="nucleotide sequence ID" value="NZ_JAGJBZ010000001.1"/>
</dbReference>
<sequence>MSGNTSEPGRSVSSRLLAVLGAFDISRPTLSLTEVAALTGLPLSTSRRLLKELADWGALERLPDQRYRVGLRLWRLGSLAPQQRNLRDAALPFMQDLCEATQENVQLVVLDGLEALCIERISAAGAVSTKTVVGGRLPLHATGVGKVLLALSPPEVLQATLHNGLPRITRFTVTEPGRLARSLQDVRRARLAFSQEEMTLGAVSVAAPVLGRDDRVLAALGIVTRSRARLERLAPAVRAAALGVSRVCAAREL</sequence>
<keyword evidence="3" id="KW-0804">Transcription</keyword>
<protein>
    <submittedName>
        <fullName evidence="6">IclR family transcriptional regulator</fullName>
    </submittedName>
</protein>
<dbReference type="PANTHER" id="PTHR30136:SF24">
    <property type="entry name" value="HTH-TYPE TRANSCRIPTIONAL REPRESSOR ALLR"/>
    <property type="match status" value="1"/>
</dbReference>
<feature type="domain" description="IclR-ED" evidence="5">
    <location>
        <begin position="72"/>
        <end position="250"/>
    </location>
</feature>
<evidence type="ECO:0000256" key="3">
    <source>
        <dbReference type="ARBA" id="ARBA00023163"/>
    </source>
</evidence>
<dbReference type="Pfam" id="PF09339">
    <property type="entry name" value="HTH_IclR"/>
    <property type="match status" value="1"/>
</dbReference>
<organism evidence="6 7">
    <name type="scientific">Streptomyces griseiscabiei</name>
    <dbReference type="NCBI Taxonomy" id="2993540"/>
    <lineage>
        <taxon>Bacteria</taxon>
        <taxon>Bacillati</taxon>
        <taxon>Actinomycetota</taxon>
        <taxon>Actinomycetes</taxon>
        <taxon>Kitasatosporales</taxon>
        <taxon>Streptomycetaceae</taxon>
        <taxon>Streptomyces</taxon>
    </lineage>
</organism>
<dbReference type="EMBL" id="JARAVY010000046">
    <property type="protein sequence ID" value="MDX2916315.1"/>
    <property type="molecule type" value="Genomic_DNA"/>
</dbReference>
<dbReference type="InterPro" id="IPR005471">
    <property type="entry name" value="Tscrpt_reg_IclR_N"/>
</dbReference>
<dbReference type="Proteomes" id="UP001271723">
    <property type="component" value="Unassembled WGS sequence"/>
</dbReference>
<keyword evidence="1" id="KW-0805">Transcription regulation</keyword>
<dbReference type="Gene3D" id="3.30.450.40">
    <property type="match status" value="1"/>
</dbReference>
<evidence type="ECO:0000259" key="5">
    <source>
        <dbReference type="PROSITE" id="PS51078"/>
    </source>
</evidence>
<dbReference type="Gene3D" id="1.10.10.10">
    <property type="entry name" value="Winged helix-like DNA-binding domain superfamily/Winged helix DNA-binding domain"/>
    <property type="match status" value="1"/>
</dbReference>
<dbReference type="InterPro" id="IPR036388">
    <property type="entry name" value="WH-like_DNA-bd_sf"/>
</dbReference>
<dbReference type="InterPro" id="IPR014757">
    <property type="entry name" value="Tscrpt_reg_IclR_C"/>
</dbReference>
<dbReference type="Pfam" id="PF01614">
    <property type="entry name" value="IclR_C"/>
    <property type="match status" value="1"/>
</dbReference>
<dbReference type="PROSITE" id="PS51078">
    <property type="entry name" value="ICLR_ED"/>
    <property type="match status" value="1"/>
</dbReference>
<evidence type="ECO:0000313" key="6">
    <source>
        <dbReference type="EMBL" id="MDX2916315.1"/>
    </source>
</evidence>
<dbReference type="InterPro" id="IPR029016">
    <property type="entry name" value="GAF-like_dom_sf"/>
</dbReference>
<gene>
    <name evidence="6" type="ORF">PV517_47590</name>
</gene>
<dbReference type="PROSITE" id="PS51077">
    <property type="entry name" value="HTH_ICLR"/>
    <property type="match status" value="1"/>
</dbReference>
<comment type="caution">
    <text evidence="6">The sequence shown here is derived from an EMBL/GenBank/DDBJ whole genome shotgun (WGS) entry which is preliminary data.</text>
</comment>
<accession>A0ABU4LLJ1</accession>
<evidence type="ECO:0000259" key="4">
    <source>
        <dbReference type="PROSITE" id="PS51077"/>
    </source>
</evidence>
<dbReference type="SUPFAM" id="SSF55781">
    <property type="entry name" value="GAF domain-like"/>
    <property type="match status" value="1"/>
</dbReference>
<dbReference type="InterPro" id="IPR036390">
    <property type="entry name" value="WH_DNA-bd_sf"/>
</dbReference>
<dbReference type="InterPro" id="IPR050707">
    <property type="entry name" value="HTH_MetabolicPath_Reg"/>
</dbReference>
<evidence type="ECO:0000256" key="1">
    <source>
        <dbReference type="ARBA" id="ARBA00023015"/>
    </source>
</evidence>
<name>A0ABU4LLJ1_9ACTN</name>
<feature type="domain" description="HTH iclR-type" evidence="4">
    <location>
        <begin position="10"/>
        <end position="71"/>
    </location>
</feature>
<keyword evidence="7" id="KW-1185">Reference proteome</keyword>
<dbReference type="PANTHER" id="PTHR30136">
    <property type="entry name" value="HELIX-TURN-HELIX TRANSCRIPTIONAL REGULATOR, ICLR FAMILY"/>
    <property type="match status" value="1"/>
</dbReference>
<keyword evidence="2" id="KW-0238">DNA-binding</keyword>
<evidence type="ECO:0000256" key="2">
    <source>
        <dbReference type="ARBA" id="ARBA00023125"/>
    </source>
</evidence>
<dbReference type="SMART" id="SM00346">
    <property type="entry name" value="HTH_ICLR"/>
    <property type="match status" value="1"/>
</dbReference>
<dbReference type="SUPFAM" id="SSF46785">
    <property type="entry name" value="Winged helix' DNA-binding domain"/>
    <property type="match status" value="1"/>
</dbReference>